<gene>
    <name evidence="1" type="ORF">SAMN05443572_101156</name>
</gene>
<name>A0ABY1BVH1_MYXFU</name>
<evidence type="ECO:0000313" key="1">
    <source>
        <dbReference type="EMBL" id="SES78845.1"/>
    </source>
</evidence>
<evidence type="ECO:0008006" key="3">
    <source>
        <dbReference type="Google" id="ProtNLM"/>
    </source>
</evidence>
<dbReference type="RefSeq" id="WP_170300443.1">
    <property type="nucleotide sequence ID" value="NZ_BJXR01000025.1"/>
</dbReference>
<dbReference type="Proteomes" id="UP000183760">
    <property type="component" value="Unassembled WGS sequence"/>
</dbReference>
<reference evidence="1 2" key="1">
    <citation type="submission" date="2016-10" db="EMBL/GenBank/DDBJ databases">
        <authorList>
            <person name="Varghese N."/>
            <person name="Submissions S."/>
        </authorList>
    </citation>
    <scope>NUCLEOTIDE SEQUENCE [LARGE SCALE GENOMIC DNA]</scope>
    <source>
        <strain evidence="1 2">DSM 16525</strain>
    </source>
</reference>
<proteinExistence type="predicted"/>
<organism evidence="1 2">
    <name type="scientific">Myxococcus fulvus</name>
    <dbReference type="NCBI Taxonomy" id="33"/>
    <lineage>
        <taxon>Bacteria</taxon>
        <taxon>Pseudomonadati</taxon>
        <taxon>Myxococcota</taxon>
        <taxon>Myxococcia</taxon>
        <taxon>Myxococcales</taxon>
        <taxon>Cystobacterineae</taxon>
        <taxon>Myxococcaceae</taxon>
        <taxon>Myxococcus</taxon>
    </lineage>
</organism>
<protein>
    <recommendedName>
        <fullName evidence="3">Lipoprotein</fullName>
    </recommendedName>
</protein>
<comment type="caution">
    <text evidence="1">The sequence shown here is derived from an EMBL/GenBank/DDBJ whole genome shotgun (WGS) entry which is preliminary data.</text>
</comment>
<dbReference type="EMBL" id="FOIB01000001">
    <property type="protein sequence ID" value="SES78845.1"/>
    <property type="molecule type" value="Genomic_DNA"/>
</dbReference>
<evidence type="ECO:0000313" key="2">
    <source>
        <dbReference type="Proteomes" id="UP000183760"/>
    </source>
</evidence>
<keyword evidence="2" id="KW-1185">Reference proteome</keyword>
<accession>A0ABY1BVH1</accession>
<sequence>MVHDDTTYMDDEGLPYVDLAEDGECESVTPVDGSAGGRRWGYAEESWGGWNAAE</sequence>